<dbReference type="Proteomes" id="UP001458880">
    <property type="component" value="Unassembled WGS sequence"/>
</dbReference>
<dbReference type="EMBL" id="JASPKY010000868">
    <property type="protein sequence ID" value="KAK9680797.1"/>
    <property type="molecule type" value="Genomic_DNA"/>
</dbReference>
<accession>A0AAW1HVX9</accession>
<evidence type="ECO:0000313" key="1">
    <source>
        <dbReference type="EMBL" id="KAK9680797.1"/>
    </source>
</evidence>
<comment type="caution">
    <text evidence="1">The sequence shown here is derived from an EMBL/GenBank/DDBJ whole genome shotgun (WGS) entry which is preliminary data.</text>
</comment>
<reference evidence="1 2" key="1">
    <citation type="journal article" date="2024" name="BMC Genomics">
        <title>De novo assembly and annotation of Popillia japonica's genome with initial clues to its potential as an invasive pest.</title>
        <authorList>
            <person name="Cucini C."/>
            <person name="Boschi S."/>
            <person name="Funari R."/>
            <person name="Cardaioli E."/>
            <person name="Iannotti N."/>
            <person name="Marturano G."/>
            <person name="Paoli F."/>
            <person name="Bruttini M."/>
            <person name="Carapelli A."/>
            <person name="Frati F."/>
            <person name="Nardi F."/>
        </authorList>
    </citation>
    <scope>NUCLEOTIDE SEQUENCE [LARGE SCALE GENOMIC DNA]</scope>
    <source>
        <strain evidence="1">DMR45628</strain>
    </source>
</reference>
<dbReference type="AlphaFoldDB" id="A0AAW1HVX9"/>
<name>A0AAW1HVX9_POPJA</name>
<proteinExistence type="predicted"/>
<protein>
    <submittedName>
        <fullName evidence="1">Uncharacterized protein</fullName>
    </submittedName>
</protein>
<organism evidence="1 2">
    <name type="scientific">Popillia japonica</name>
    <name type="common">Japanese beetle</name>
    <dbReference type="NCBI Taxonomy" id="7064"/>
    <lineage>
        <taxon>Eukaryota</taxon>
        <taxon>Metazoa</taxon>
        <taxon>Ecdysozoa</taxon>
        <taxon>Arthropoda</taxon>
        <taxon>Hexapoda</taxon>
        <taxon>Insecta</taxon>
        <taxon>Pterygota</taxon>
        <taxon>Neoptera</taxon>
        <taxon>Endopterygota</taxon>
        <taxon>Coleoptera</taxon>
        <taxon>Polyphaga</taxon>
        <taxon>Scarabaeiformia</taxon>
        <taxon>Scarabaeidae</taxon>
        <taxon>Rutelinae</taxon>
        <taxon>Popillia</taxon>
    </lineage>
</organism>
<keyword evidence="2" id="KW-1185">Reference proteome</keyword>
<evidence type="ECO:0000313" key="2">
    <source>
        <dbReference type="Proteomes" id="UP001458880"/>
    </source>
</evidence>
<gene>
    <name evidence="1" type="ORF">QE152_g38817</name>
</gene>
<sequence>MNLQNLVLSQKPSNWQLYNGSYDANVPIPNDSEEFIQVNELISTSQEFSNKTTGILLTITCNLLFCTTFHTNITTSITNCT</sequence>